<dbReference type="RefSeq" id="XP_043042750.1">
    <property type="nucleotide sequence ID" value="XM_043181828.1"/>
</dbReference>
<protein>
    <submittedName>
        <fullName evidence="3">Uncharacterized protein</fullName>
    </submittedName>
</protein>
<keyword evidence="4" id="KW-1185">Reference proteome</keyword>
<gene>
    <name evidence="3" type="ORF">BT62DRAFT_672692</name>
</gene>
<keyword evidence="2" id="KW-0812">Transmembrane</keyword>
<dbReference type="EMBL" id="MU250528">
    <property type="protein sequence ID" value="KAG7449250.1"/>
    <property type="molecule type" value="Genomic_DNA"/>
</dbReference>
<feature type="region of interest" description="Disordered" evidence="1">
    <location>
        <begin position="347"/>
        <end position="399"/>
    </location>
</feature>
<name>A0A9P7VZG2_9AGAR</name>
<proteinExistence type="predicted"/>
<sequence>MSHTSPTTFLVWSLCSFILFSFLLYHLWSFDRFKCLKWNSGPYSGAFKRIMTYTYLMSVPLILTFATGFTVIKYQEGYIVHPTHGIIPKPFQLWSEPARNSIFPLMLMFSIGWSLEMVTHLEELCFWLFLLNARSGQQDWFHSLYFKTWTIGSIIAVTYMPLVTILTRNDGLRSEAYTFLSGGIGSLSLTIWFSPILWTFKSFLSTLKQEGVDNSTVVRLTKFHELNMIRVLFRYMFTVPLVILGADGLTPHTEINENAFATDLLALLAAFGCIVSSGLTLVIFFPRSIEGEIATREAAKEIKHQQGNSNEDICQSRSSYAQSLTSQNHQLSGTYLLATSPTKPNFTIPNRDSALSVEDARKSPHSLESASNAWDESLEPPTSLPKLGPMRPNRRRGSNVELGGIDYGLTEANLSKHNITTSSLNPMVHTFTSPIDMVSSPPGLEMRQNRNYLFSRTESRLTFNNRSS</sequence>
<keyword evidence="2" id="KW-1133">Transmembrane helix</keyword>
<evidence type="ECO:0000313" key="3">
    <source>
        <dbReference type="EMBL" id="KAG7449250.1"/>
    </source>
</evidence>
<evidence type="ECO:0000256" key="2">
    <source>
        <dbReference type="SAM" id="Phobius"/>
    </source>
</evidence>
<reference evidence="3" key="1">
    <citation type="submission" date="2020-11" db="EMBL/GenBank/DDBJ databases">
        <title>Adaptations for nitrogen fixation in a non-lichenized fungal sporocarp promotes dispersal by wood-feeding termites.</title>
        <authorList>
            <consortium name="DOE Joint Genome Institute"/>
            <person name="Koch R.A."/>
            <person name="Yoon G."/>
            <person name="Arayal U."/>
            <person name="Lail K."/>
            <person name="Amirebrahimi M."/>
            <person name="Labutti K."/>
            <person name="Lipzen A."/>
            <person name="Riley R."/>
            <person name="Barry K."/>
            <person name="Henrissat B."/>
            <person name="Grigoriev I.V."/>
            <person name="Herr J.R."/>
            <person name="Aime M.C."/>
        </authorList>
    </citation>
    <scope>NUCLEOTIDE SEQUENCE</scope>
    <source>
        <strain evidence="3">MCA 3950</strain>
    </source>
</reference>
<accession>A0A9P7VZG2</accession>
<dbReference type="GeneID" id="66104124"/>
<feature type="transmembrane region" description="Helical" evidence="2">
    <location>
        <begin position="144"/>
        <end position="167"/>
    </location>
</feature>
<comment type="caution">
    <text evidence="3">The sequence shown here is derived from an EMBL/GenBank/DDBJ whole genome shotgun (WGS) entry which is preliminary data.</text>
</comment>
<feature type="transmembrane region" description="Helical" evidence="2">
    <location>
        <begin position="232"/>
        <end position="252"/>
    </location>
</feature>
<feature type="transmembrane region" description="Helical" evidence="2">
    <location>
        <begin position="264"/>
        <end position="286"/>
    </location>
</feature>
<dbReference type="Proteomes" id="UP000812287">
    <property type="component" value="Unassembled WGS sequence"/>
</dbReference>
<evidence type="ECO:0000256" key="1">
    <source>
        <dbReference type="SAM" id="MobiDB-lite"/>
    </source>
</evidence>
<feature type="transmembrane region" description="Helical" evidence="2">
    <location>
        <begin position="6"/>
        <end position="29"/>
    </location>
</feature>
<feature type="transmembrane region" description="Helical" evidence="2">
    <location>
        <begin position="50"/>
        <end position="72"/>
    </location>
</feature>
<feature type="transmembrane region" description="Helical" evidence="2">
    <location>
        <begin position="179"/>
        <end position="200"/>
    </location>
</feature>
<keyword evidence="2" id="KW-0472">Membrane</keyword>
<dbReference type="OrthoDB" id="2384193at2759"/>
<evidence type="ECO:0000313" key="4">
    <source>
        <dbReference type="Proteomes" id="UP000812287"/>
    </source>
</evidence>
<feature type="transmembrane region" description="Helical" evidence="2">
    <location>
        <begin position="102"/>
        <end position="132"/>
    </location>
</feature>
<dbReference type="AlphaFoldDB" id="A0A9P7VZG2"/>
<organism evidence="3 4">
    <name type="scientific">Guyanagaster necrorhizus</name>
    <dbReference type="NCBI Taxonomy" id="856835"/>
    <lineage>
        <taxon>Eukaryota</taxon>
        <taxon>Fungi</taxon>
        <taxon>Dikarya</taxon>
        <taxon>Basidiomycota</taxon>
        <taxon>Agaricomycotina</taxon>
        <taxon>Agaricomycetes</taxon>
        <taxon>Agaricomycetidae</taxon>
        <taxon>Agaricales</taxon>
        <taxon>Marasmiineae</taxon>
        <taxon>Physalacriaceae</taxon>
        <taxon>Guyanagaster</taxon>
    </lineage>
</organism>